<dbReference type="InterPro" id="IPR011009">
    <property type="entry name" value="Kinase-like_dom_sf"/>
</dbReference>
<evidence type="ECO:0000313" key="3">
    <source>
        <dbReference type="Proteomes" id="UP001642405"/>
    </source>
</evidence>
<dbReference type="Pfam" id="PF03109">
    <property type="entry name" value="ABC1"/>
    <property type="match status" value="1"/>
</dbReference>
<evidence type="ECO:0000259" key="1">
    <source>
        <dbReference type="Pfam" id="PF03109"/>
    </source>
</evidence>
<feature type="domain" description="ABC1 atypical kinase-like" evidence="1">
    <location>
        <begin position="81"/>
        <end position="123"/>
    </location>
</feature>
<dbReference type="InterPro" id="IPR004147">
    <property type="entry name" value="ABC1_dom"/>
</dbReference>
<dbReference type="SUPFAM" id="SSF56112">
    <property type="entry name" value="Protein kinase-like (PK-like)"/>
    <property type="match status" value="1"/>
</dbReference>
<protein>
    <recommendedName>
        <fullName evidence="1">ABC1 atypical kinase-like domain-containing protein</fullName>
    </recommendedName>
</protein>
<evidence type="ECO:0000313" key="2">
    <source>
        <dbReference type="EMBL" id="CAK7225113.1"/>
    </source>
</evidence>
<proteinExistence type="predicted"/>
<sequence>MDAPAPVLAKLVDMGSPTDRQSLANEVAMYQRLDGTRITPAFHGHVVDEEGRAIGFLLEYIVFEKHKDAARRQHGRQSLQACMAVLSRLHDEHGVAHGDPHDGNCLVRNDGSAVLIDFELAEENAAPAERARDKRILERCIRSLSGQVTV</sequence>
<keyword evidence="3" id="KW-1185">Reference proteome</keyword>
<reference evidence="2 3" key="1">
    <citation type="submission" date="2024-01" db="EMBL/GenBank/DDBJ databases">
        <authorList>
            <person name="Allen C."/>
            <person name="Tagirdzhanova G."/>
        </authorList>
    </citation>
    <scope>NUCLEOTIDE SEQUENCE [LARGE SCALE GENOMIC DNA]</scope>
</reference>
<gene>
    <name evidence="2" type="ORF">SCUCBS95973_005749</name>
</gene>
<dbReference type="EMBL" id="CAWUHB010000032">
    <property type="protein sequence ID" value="CAK7225113.1"/>
    <property type="molecule type" value="Genomic_DNA"/>
</dbReference>
<dbReference type="Proteomes" id="UP001642405">
    <property type="component" value="Unassembled WGS sequence"/>
</dbReference>
<name>A0ABP0BZS3_9PEZI</name>
<accession>A0ABP0BZS3</accession>
<organism evidence="2 3">
    <name type="scientific">Sporothrix curviconia</name>
    <dbReference type="NCBI Taxonomy" id="1260050"/>
    <lineage>
        <taxon>Eukaryota</taxon>
        <taxon>Fungi</taxon>
        <taxon>Dikarya</taxon>
        <taxon>Ascomycota</taxon>
        <taxon>Pezizomycotina</taxon>
        <taxon>Sordariomycetes</taxon>
        <taxon>Sordariomycetidae</taxon>
        <taxon>Ophiostomatales</taxon>
        <taxon>Ophiostomataceae</taxon>
        <taxon>Sporothrix</taxon>
    </lineage>
</organism>
<comment type="caution">
    <text evidence="2">The sequence shown here is derived from an EMBL/GenBank/DDBJ whole genome shotgun (WGS) entry which is preliminary data.</text>
</comment>
<dbReference type="Gene3D" id="1.10.510.10">
    <property type="entry name" value="Transferase(Phosphotransferase) domain 1"/>
    <property type="match status" value="1"/>
</dbReference>